<reference evidence="2" key="1">
    <citation type="submission" date="2022-11" db="UniProtKB">
        <authorList>
            <consortium name="WormBaseParasite"/>
        </authorList>
    </citation>
    <scope>IDENTIFICATION</scope>
</reference>
<proteinExistence type="predicted"/>
<evidence type="ECO:0000313" key="1">
    <source>
        <dbReference type="Proteomes" id="UP000887560"/>
    </source>
</evidence>
<keyword evidence="1" id="KW-1185">Reference proteome</keyword>
<accession>A0A915NMM1</accession>
<dbReference type="Proteomes" id="UP000887560">
    <property type="component" value="Unplaced"/>
</dbReference>
<dbReference type="Gene3D" id="3.40.50.300">
    <property type="entry name" value="P-loop containing nucleotide triphosphate hydrolases"/>
    <property type="match status" value="1"/>
</dbReference>
<sequence length="531" mass="62560">AARADASDFLKDSRRATVALSRAQSGLIIIADFEAIREGETWRRFITMAKQHTPFVDERYLEVMECEEPTRDSNGVLNDLKGRLLSLNFLGKNYLNKQMFIYLIIFLLLPTTPTTNALPNLLTKANPFPNLYKGICNVYSTMNLIDNPLNGSTEIILENYFKEFLLTEDSNQINKIYLQISILSQVFLTEIAMDRVESGANIGLIARLTMLCPFNFTLPYEIRLCDIVATYKSEYKKLVEKNFEKSTQKYSPIDCVSFSDNKNNQVNERMEMIFGSLRFFILHEMLPEYFGQLEKISVRNYLIKLSDDSLATEIKLFEDKTLIKMFYDSLKTKNKLSVDSRRNKAKFKLIKTKYQQWRILHVLDYFLYKGWYKINIENKVGIEQIKNIWKTIFENYWNGNNFLKEFVLNFNESEEEEIEEELDQIFLDPNIYSETNFDVHLKYLFVMKECTENILNDKNITINEDITIKNITIKENKEENKKYLKNCVNEEIKKLDKNIEEMDKFKGNIQKLKFIEKIYTDKVYNPIIIVN</sequence>
<organism evidence="1 2">
    <name type="scientific">Meloidogyne floridensis</name>
    <dbReference type="NCBI Taxonomy" id="298350"/>
    <lineage>
        <taxon>Eukaryota</taxon>
        <taxon>Metazoa</taxon>
        <taxon>Ecdysozoa</taxon>
        <taxon>Nematoda</taxon>
        <taxon>Chromadorea</taxon>
        <taxon>Rhabditida</taxon>
        <taxon>Tylenchina</taxon>
        <taxon>Tylenchomorpha</taxon>
        <taxon>Tylenchoidea</taxon>
        <taxon>Meloidogynidae</taxon>
        <taxon>Meloidogyninae</taxon>
        <taxon>Meloidogyne</taxon>
    </lineage>
</organism>
<dbReference type="WBParaSite" id="scf7180000419087.g3351">
    <property type="protein sequence ID" value="scf7180000419087.g3351"/>
    <property type="gene ID" value="scf7180000419087.g3351"/>
</dbReference>
<name>A0A915NMM1_9BILA</name>
<protein>
    <submittedName>
        <fullName evidence="2">Uncharacterized protein</fullName>
    </submittedName>
</protein>
<dbReference type="InterPro" id="IPR027417">
    <property type="entry name" value="P-loop_NTPase"/>
</dbReference>
<dbReference type="AlphaFoldDB" id="A0A915NMM1"/>
<evidence type="ECO:0000313" key="2">
    <source>
        <dbReference type="WBParaSite" id="scf7180000419087.g3351"/>
    </source>
</evidence>